<dbReference type="RefSeq" id="WP_141463717.1">
    <property type="nucleotide sequence ID" value="NZ_RBZW01000015.1"/>
</dbReference>
<keyword evidence="2" id="KW-0238">DNA-binding</keyword>
<sequence length="217" mass="24073">MSTNAQAQTQAQTQTQTDAEDDDAQRYQRQEAVRALASEINAAKYEFQEADGDREPSFQALPSGIGANRVLFSGTLTDVEDVGNDTEYLKAEIIGATGTVYAYAGDYSQEARAFLRNAEAPMFVTICGKLNWFAEDDDESPVADRNVYIDPEWAVKTDADDRDRAVLEAAEATLDRLEADTDPNLEQVIDVVYGEDEDVQDLDLRDEVVRALENLED</sequence>
<dbReference type="GO" id="GO:0003677">
    <property type="term" value="F:DNA binding"/>
    <property type="evidence" value="ECO:0007669"/>
    <property type="project" value="UniProtKB-KW"/>
</dbReference>
<evidence type="ECO:0000313" key="3">
    <source>
        <dbReference type="Proteomes" id="UP000318864"/>
    </source>
</evidence>
<protein>
    <submittedName>
        <fullName evidence="2">DNA-binding protein</fullName>
    </submittedName>
</protein>
<feature type="compositionally biased region" description="Low complexity" evidence="1">
    <location>
        <begin position="1"/>
        <end position="17"/>
    </location>
</feature>
<proteinExistence type="predicted"/>
<dbReference type="EMBL" id="RBZW01000015">
    <property type="protein sequence ID" value="THE65851.1"/>
    <property type="molecule type" value="Genomic_DNA"/>
</dbReference>
<gene>
    <name evidence="2" type="ORF">D8Y22_05555</name>
</gene>
<comment type="caution">
    <text evidence="2">The sequence shown here is derived from an EMBL/GenBank/DDBJ whole genome shotgun (WGS) entry which is preliminary data.</text>
</comment>
<name>A0A4S3TNL7_9EURY</name>
<dbReference type="AlphaFoldDB" id="A0A4S3TNL7"/>
<dbReference type="Proteomes" id="UP000318864">
    <property type="component" value="Unassembled WGS sequence"/>
</dbReference>
<dbReference type="OrthoDB" id="56523at2157"/>
<evidence type="ECO:0000313" key="2">
    <source>
        <dbReference type="EMBL" id="THE65851.1"/>
    </source>
</evidence>
<accession>A0A4S3TNL7</accession>
<organism evidence="2 3">
    <name type="scientific">Salinadaptatus halalkaliphilus</name>
    <dbReference type="NCBI Taxonomy" id="2419781"/>
    <lineage>
        <taxon>Archaea</taxon>
        <taxon>Methanobacteriati</taxon>
        <taxon>Methanobacteriota</taxon>
        <taxon>Stenosarchaea group</taxon>
        <taxon>Halobacteria</taxon>
        <taxon>Halobacteriales</taxon>
        <taxon>Natrialbaceae</taxon>
        <taxon>Salinadaptatus</taxon>
    </lineage>
</organism>
<reference evidence="2 3" key="1">
    <citation type="submission" date="2018-10" db="EMBL/GenBank/DDBJ databases">
        <title>Natronolimnobius sp. XQ-INN 246 isolated from Inner Mongolia Autonomous Region of China.</title>
        <authorList>
            <person name="Xue Q."/>
        </authorList>
    </citation>
    <scope>NUCLEOTIDE SEQUENCE [LARGE SCALE GENOMIC DNA]</scope>
    <source>
        <strain evidence="2 3">XQ-INN 246</strain>
    </source>
</reference>
<feature type="region of interest" description="Disordered" evidence="1">
    <location>
        <begin position="1"/>
        <end position="26"/>
    </location>
</feature>
<keyword evidence="3" id="KW-1185">Reference proteome</keyword>
<evidence type="ECO:0000256" key="1">
    <source>
        <dbReference type="SAM" id="MobiDB-lite"/>
    </source>
</evidence>